<evidence type="ECO:0000256" key="6">
    <source>
        <dbReference type="ARBA" id="ARBA00022679"/>
    </source>
</evidence>
<dbReference type="EMBL" id="KE164339">
    <property type="protein sequence ID" value="EPQ17132.1"/>
    <property type="molecule type" value="Genomic_DNA"/>
</dbReference>
<dbReference type="eggNOG" id="KOG2287">
    <property type="taxonomic scope" value="Eukaryota"/>
</dbReference>
<keyword evidence="10" id="KW-1133">Transmembrane helix</keyword>
<name>S7Q8B3_MYOBR</name>
<comment type="function">
    <text evidence="18">Beta-1,3-N-acetylgalactosaminyltransferase that synthesizes a unique carbohydrate structure, GalNAc-beta-1-3GlcNAc, on N- and O-glycans. Has no galactose nor galactosaminyl transferase activity toward any acceptor substrate. Involved in alpha-dystroglycan (DAG1) glycosylation: acts coordinately with GTDC2/POMGnT2 to synthesize a GalNAc-beta3-GlcNAc-beta-terminus at the 4-position of protein O-mannose in the biosynthesis of the phosphorylated O-mannosyl trisaccharide (N-acetylgalactosamine-beta-3-N-acetylglucosamine-beta-4-(phosphate-6-)mannose), a carbohydrate structure present in alpha-dystroglycan, which is required for binding laminin G-like domain-containing extracellular proteins with high affinity.</text>
</comment>
<sequence>APFPQGKHGHYDVVVGVLSARNNHELRSVIRSTWLKHSLQHPALGPRVLVKFIIGARGCEVPVEDREDPYSCRLLNISDPVLNQEIEAFTFPEDTPSGFSKDRVVSVSFRVLHPIVITSLGVLGGASDVGFQRNLTVKLYQAEQEEALFVARFSPPSCGVQVNRLWYKPVEQFVLPEVFLSGGLITSDVKLLSHCSSSVLNQEIEAFTFPEDTPSGFSKDRVVSVSFRVLHPIVITSLGVLGGTSDVGFQRNLTVKLYQAEQEEALFVARFSPPSCGVQVNRLWYKPVEQFVLPESFEGTIVWESQDLHGLVSTDLRSVAVNDGGGVLRVTTAGEGAWPPELTEGVEGVAGGFIYTIQEGDALLQNLHSRPGRRAAHLRSLREEDALLQEESSRHGDIVFVDVVDTYRNVPAKLLNFYKWTVEATSFDLLLKTDDDCYIDLEAVLTRIARRTLQGPSVWWGNFRLNWAVDRTGKWQELEYPSPAYPAFACGSGYVVSRDIVHWLASNAGRLKTYQGEDVSMGIWMAAIGPKRYQDSLWLCEKTCETGMLSSPQYSPQELADLWRLKELCGDPCQCEAR</sequence>
<dbReference type="EC" id="2.4.1.313" evidence="14"/>
<evidence type="ECO:0000256" key="5">
    <source>
        <dbReference type="ARBA" id="ARBA00022676"/>
    </source>
</evidence>
<keyword evidence="6 19" id="KW-0808">Transferase</keyword>
<evidence type="ECO:0000256" key="11">
    <source>
        <dbReference type="ARBA" id="ARBA00023034"/>
    </source>
</evidence>
<evidence type="ECO:0000256" key="12">
    <source>
        <dbReference type="ARBA" id="ARBA00023136"/>
    </source>
</evidence>
<dbReference type="PANTHER" id="PTHR11214">
    <property type="entry name" value="BETA-1,3-N-ACETYLGLUCOSAMINYLTRANSFERASE"/>
    <property type="match status" value="1"/>
</dbReference>
<dbReference type="PANTHER" id="PTHR11214:SF219">
    <property type="entry name" value="UDP-GALNAC:BETA-1,3-N-ACETYLGALACTOSAMINYLTRANSFERASE 2"/>
    <property type="match status" value="1"/>
</dbReference>
<dbReference type="Gene3D" id="3.90.550.50">
    <property type="match status" value="1"/>
</dbReference>
<dbReference type="Pfam" id="PF01762">
    <property type="entry name" value="Galactosyl_T"/>
    <property type="match status" value="1"/>
</dbReference>
<protein>
    <recommendedName>
        <fullName evidence="15">UDP-GalNAc:beta-1,3-N-acetylgalactosaminyltransferase 2</fullName>
        <ecNumber evidence="14">2.4.1.313</ecNumber>
    </recommendedName>
    <alternativeName>
        <fullName evidence="16">Beta-1,3-N-acetylgalactosaminyltransferase II</fullName>
    </alternativeName>
</protein>
<evidence type="ECO:0000256" key="8">
    <source>
        <dbReference type="ARBA" id="ARBA00022824"/>
    </source>
</evidence>
<dbReference type="GO" id="GO:0008194">
    <property type="term" value="F:UDP-glycosyltransferase activity"/>
    <property type="evidence" value="ECO:0007669"/>
    <property type="project" value="TreeGrafter"/>
</dbReference>
<proteinExistence type="inferred from homology"/>
<evidence type="ECO:0000256" key="7">
    <source>
        <dbReference type="ARBA" id="ARBA00022692"/>
    </source>
</evidence>
<reference evidence="19 20" key="1">
    <citation type="journal article" date="2013" name="Nat. Commun.">
        <title>Genome analysis reveals insights into physiology and longevity of the Brandt's bat Myotis brandtii.</title>
        <authorList>
            <person name="Seim I."/>
            <person name="Fang X."/>
            <person name="Xiong Z."/>
            <person name="Lobanov A.V."/>
            <person name="Huang Z."/>
            <person name="Ma S."/>
            <person name="Feng Y."/>
            <person name="Turanov A.A."/>
            <person name="Zhu Y."/>
            <person name="Lenz T.L."/>
            <person name="Gerashchenko M.V."/>
            <person name="Fan D."/>
            <person name="Hee Yim S."/>
            <person name="Yao X."/>
            <person name="Jordan D."/>
            <person name="Xiong Y."/>
            <person name="Ma Y."/>
            <person name="Lyapunov A.N."/>
            <person name="Chen G."/>
            <person name="Kulakova O.I."/>
            <person name="Sun Y."/>
            <person name="Lee S.G."/>
            <person name="Bronson R.T."/>
            <person name="Moskalev A.A."/>
            <person name="Sunyaev S.R."/>
            <person name="Zhang G."/>
            <person name="Krogh A."/>
            <person name="Wang J."/>
            <person name="Gladyshev V.N."/>
        </authorList>
    </citation>
    <scope>NUCLEOTIDE SEQUENCE [LARGE SCALE GENOMIC DNA]</scope>
</reference>
<keyword evidence="7" id="KW-0812">Transmembrane</keyword>
<organism evidence="19 20">
    <name type="scientific">Myotis brandtii</name>
    <name type="common">Brandt's bat</name>
    <dbReference type="NCBI Taxonomy" id="109478"/>
    <lineage>
        <taxon>Eukaryota</taxon>
        <taxon>Metazoa</taxon>
        <taxon>Chordata</taxon>
        <taxon>Craniata</taxon>
        <taxon>Vertebrata</taxon>
        <taxon>Euteleostomi</taxon>
        <taxon>Mammalia</taxon>
        <taxon>Eutheria</taxon>
        <taxon>Laurasiatheria</taxon>
        <taxon>Chiroptera</taxon>
        <taxon>Yangochiroptera</taxon>
        <taxon>Vespertilionidae</taxon>
        <taxon>Myotis</taxon>
    </lineage>
</organism>
<evidence type="ECO:0000256" key="17">
    <source>
        <dbReference type="ARBA" id="ARBA00047667"/>
    </source>
</evidence>
<dbReference type="AlphaFoldDB" id="S7Q8B3"/>
<evidence type="ECO:0000256" key="15">
    <source>
        <dbReference type="ARBA" id="ARBA00040432"/>
    </source>
</evidence>
<keyword evidence="8" id="KW-0256">Endoplasmic reticulum</keyword>
<feature type="non-terminal residue" evidence="19">
    <location>
        <position position="1"/>
    </location>
</feature>
<gene>
    <name evidence="19" type="ORF">D623_10010304</name>
</gene>
<evidence type="ECO:0000256" key="4">
    <source>
        <dbReference type="ARBA" id="ARBA00008661"/>
    </source>
</evidence>
<comment type="similarity">
    <text evidence="4">Belongs to the glycosyltransferase 31 family.</text>
</comment>
<comment type="pathway">
    <text evidence="3">Protein modification; protein glycosylation.</text>
</comment>
<evidence type="ECO:0000313" key="19">
    <source>
        <dbReference type="EMBL" id="EPQ17132.1"/>
    </source>
</evidence>
<keyword evidence="13" id="KW-0325">Glycoprotein</keyword>
<evidence type="ECO:0000256" key="9">
    <source>
        <dbReference type="ARBA" id="ARBA00022968"/>
    </source>
</evidence>
<keyword evidence="5" id="KW-0328">Glycosyltransferase</keyword>
<keyword evidence="9" id="KW-0735">Signal-anchor</keyword>
<dbReference type="GO" id="GO:0005783">
    <property type="term" value="C:endoplasmic reticulum"/>
    <property type="evidence" value="ECO:0007669"/>
    <property type="project" value="UniProtKB-SubCell"/>
</dbReference>
<dbReference type="FunFam" id="3.90.550.50:FF:000013">
    <property type="entry name" value="Hexosyltransferase"/>
    <property type="match status" value="1"/>
</dbReference>
<evidence type="ECO:0000256" key="10">
    <source>
        <dbReference type="ARBA" id="ARBA00022989"/>
    </source>
</evidence>
<evidence type="ECO:0000256" key="13">
    <source>
        <dbReference type="ARBA" id="ARBA00023180"/>
    </source>
</evidence>
<keyword evidence="20" id="KW-1185">Reference proteome</keyword>
<evidence type="ECO:0000256" key="1">
    <source>
        <dbReference type="ARBA" id="ARBA00004240"/>
    </source>
</evidence>
<evidence type="ECO:0000256" key="14">
    <source>
        <dbReference type="ARBA" id="ARBA00039104"/>
    </source>
</evidence>
<dbReference type="InterPro" id="IPR002659">
    <property type="entry name" value="Glyco_trans_31"/>
</dbReference>
<evidence type="ECO:0000256" key="16">
    <source>
        <dbReference type="ARBA" id="ARBA00042712"/>
    </source>
</evidence>
<comment type="subcellular location">
    <subcellularLocation>
        <location evidence="1">Endoplasmic reticulum</location>
    </subcellularLocation>
    <subcellularLocation>
        <location evidence="2">Golgi apparatus membrane</location>
        <topology evidence="2">Single-pass type II membrane protein</topology>
    </subcellularLocation>
</comment>
<evidence type="ECO:0000256" key="2">
    <source>
        <dbReference type="ARBA" id="ARBA00004323"/>
    </source>
</evidence>
<keyword evidence="11" id="KW-0333">Golgi apparatus</keyword>
<evidence type="ECO:0000256" key="3">
    <source>
        <dbReference type="ARBA" id="ARBA00004922"/>
    </source>
</evidence>
<accession>S7Q8B3</accession>
<dbReference type="GO" id="GO:0016758">
    <property type="term" value="F:hexosyltransferase activity"/>
    <property type="evidence" value="ECO:0007669"/>
    <property type="project" value="InterPro"/>
</dbReference>
<keyword evidence="12" id="KW-0472">Membrane</keyword>
<dbReference type="GO" id="GO:0000139">
    <property type="term" value="C:Golgi membrane"/>
    <property type="evidence" value="ECO:0007669"/>
    <property type="project" value="UniProtKB-SubCell"/>
</dbReference>
<dbReference type="Proteomes" id="UP000052978">
    <property type="component" value="Unassembled WGS sequence"/>
</dbReference>
<evidence type="ECO:0000256" key="18">
    <source>
        <dbReference type="ARBA" id="ARBA00054459"/>
    </source>
</evidence>
<evidence type="ECO:0000313" key="20">
    <source>
        <dbReference type="Proteomes" id="UP000052978"/>
    </source>
</evidence>
<comment type="catalytic activity">
    <reaction evidence="17">
        <text>3-O-(N-acetyl-beta-D-glucosaminyl-(1-&gt;4)-alpha-D-mannosyl)-L-threonyl-[protein] + UDP-N-acetyl-alpha-D-galactosamine = 3-O-[beta-D-GalNAc-(1-&gt;3)-beta-D-GlcNAc-(1-&gt;4)-alpha-D-Man]-L-Thr-[protein] + UDP + H(+)</text>
        <dbReference type="Rhea" id="RHEA:37667"/>
        <dbReference type="Rhea" id="RHEA-COMP:13308"/>
        <dbReference type="Rhea" id="RHEA-COMP:13618"/>
        <dbReference type="ChEBI" id="CHEBI:15378"/>
        <dbReference type="ChEBI" id="CHEBI:58223"/>
        <dbReference type="ChEBI" id="CHEBI:67138"/>
        <dbReference type="ChEBI" id="CHEBI:136709"/>
        <dbReference type="ChEBI" id="CHEBI:137540"/>
        <dbReference type="EC" id="2.4.1.313"/>
    </reaction>
</comment>
<dbReference type="GO" id="GO:0006493">
    <property type="term" value="P:protein O-linked glycosylation"/>
    <property type="evidence" value="ECO:0007669"/>
    <property type="project" value="TreeGrafter"/>
</dbReference>